<accession>A0A7L7L684</accession>
<evidence type="ECO:0000313" key="2">
    <source>
        <dbReference type="EMBL" id="QMU28346.1"/>
    </source>
</evidence>
<keyword evidence="1" id="KW-1133">Transmembrane helix</keyword>
<dbReference type="RefSeq" id="WP_182415534.1">
    <property type="nucleotide sequence ID" value="NZ_CP055153.1"/>
</dbReference>
<sequence>MMPVNEGHFHTEWIERYLAGELQGEELENFIHRLHSDNAFRQEVAVQRSIVDQAQLVGRQDLQQQLKSLHRQLGFAEVKSKSVSYTNYGVAASILILLTAAFVFYFIYQPNSRTPVLSQVKEEKLLKKPLIIRYQVKEQDPTLGFSGATSDSTTTILLYQSSISAYQFDDTLRLYGNFTASQLTLQYNQAKEQYTLLVDSIGYPLQRYRPKQSLKR</sequence>
<dbReference type="KEGG" id="add:HUW48_10010"/>
<proteinExistence type="predicted"/>
<dbReference type="Proteomes" id="UP000514509">
    <property type="component" value="Chromosome"/>
</dbReference>
<organism evidence="2 3">
    <name type="scientific">Adhaeribacter radiodurans</name>
    <dbReference type="NCBI Taxonomy" id="2745197"/>
    <lineage>
        <taxon>Bacteria</taxon>
        <taxon>Pseudomonadati</taxon>
        <taxon>Bacteroidota</taxon>
        <taxon>Cytophagia</taxon>
        <taxon>Cytophagales</taxon>
        <taxon>Hymenobacteraceae</taxon>
        <taxon>Adhaeribacter</taxon>
    </lineage>
</organism>
<protein>
    <submittedName>
        <fullName evidence="2">Uncharacterized protein</fullName>
    </submittedName>
</protein>
<name>A0A7L7L684_9BACT</name>
<dbReference type="AlphaFoldDB" id="A0A7L7L684"/>
<keyword evidence="3" id="KW-1185">Reference proteome</keyword>
<evidence type="ECO:0000256" key="1">
    <source>
        <dbReference type="SAM" id="Phobius"/>
    </source>
</evidence>
<dbReference type="EMBL" id="CP055153">
    <property type="protein sequence ID" value="QMU28346.1"/>
    <property type="molecule type" value="Genomic_DNA"/>
</dbReference>
<reference evidence="2 3" key="1">
    <citation type="submission" date="2020-08" db="EMBL/GenBank/DDBJ databases">
        <title>Adhaeribacter dokdonensis sp. nov., isolated from the rhizosphere of Elymus tsukushiensis, a plant native to the Dokdo Islands, Republic of Korea.</title>
        <authorList>
            <person name="Ghim S.Y."/>
        </authorList>
    </citation>
    <scope>NUCLEOTIDE SEQUENCE [LARGE SCALE GENOMIC DNA]</scope>
    <source>
        <strain evidence="2 3">KUDC8001</strain>
    </source>
</reference>
<evidence type="ECO:0000313" key="3">
    <source>
        <dbReference type="Proteomes" id="UP000514509"/>
    </source>
</evidence>
<keyword evidence="1" id="KW-0472">Membrane</keyword>
<gene>
    <name evidence="2" type="ORF">HUW48_10010</name>
</gene>
<keyword evidence="1" id="KW-0812">Transmembrane</keyword>
<feature type="transmembrane region" description="Helical" evidence="1">
    <location>
        <begin position="88"/>
        <end position="108"/>
    </location>
</feature>